<evidence type="ECO:0000259" key="3">
    <source>
        <dbReference type="PROSITE" id="PS50887"/>
    </source>
</evidence>
<dbReference type="Pfam" id="PF00989">
    <property type="entry name" value="PAS"/>
    <property type="match status" value="1"/>
</dbReference>
<accession>A0A7W4J9I3</accession>
<dbReference type="InterPro" id="IPR013767">
    <property type="entry name" value="PAS_fold"/>
</dbReference>
<evidence type="ECO:0000313" key="5">
    <source>
        <dbReference type="Proteomes" id="UP000561066"/>
    </source>
</evidence>
<protein>
    <submittedName>
        <fullName evidence="4">EAL domain-containing protein</fullName>
    </submittedName>
</protein>
<dbReference type="SUPFAM" id="SSF55073">
    <property type="entry name" value="Nucleotide cyclase"/>
    <property type="match status" value="1"/>
</dbReference>
<dbReference type="SMART" id="SM00267">
    <property type="entry name" value="GGDEF"/>
    <property type="match status" value="1"/>
</dbReference>
<dbReference type="Proteomes" id="UP000561066">
    <property type="component" value="Unassembled WGS sequence"/>
</dbReference>
<dbReference type="CDD" id="cd01949">
    <property type="entry name" value="GGDEF"/>
    <property type="match status" value="1"/>
</dbReference>
<gene>
    <name evidence="4" type="ORF">HLH21_14770</name>
</gene>
<dbReference type="Pfam" id="PF00563">
    <property type="entry name" value="EAL"/>
    <property type="match status" value="1"/>
</dbReference>
<sequence length="871" mass="94215">MSGRPSFDRPLPAASVLDAMAGGVIVVDGAGMIVFVNDAAACLGGWRHADWSGRAVHTLLPGVDMTPDRKARKVRLARHDGDDLWLEVIVTEAQGAARVVSLRDVTGDVAQHERARRLADIVRRTDRGVMMLDGMDRITYVNPAFTRMLGYDRHEVADRDISMILSGREDDMATLREFRANLRSRRGFEIDLRAVSRSGREIWLCTSVTPVQEDEAGGADTGEAIVILADETPLMELRALRRDVMAALTGVTGFTEVMEFICQRIEAVAPDVAASIILTHDDGTAWMAGRAALPKALADAVEGLRVGPMIGSCGAAIHGGQEVLTTDIDADPHWTPALRALVRPKGLAACWAVPIRLRDGTVAGSLALYFQAKREPSLWHRRVVDVCLQLCSLAVEQEQARARIAQLAHYDAVTGLPNRAWLREHLGTRTVRPGWCGLTLMSVDIDRFRAIGDALGHTAADEMVIAMAQRLKSVLGPDELLIRAGQDEFTIVTGCGLTPGHRDCCIDGEGYLAVDRASVLAGAVLRVVADPFTIRDMPVTSTVSIGICAGRDKGHTVDMVLRHLQIAVSQAREAGGNCYRFFCADMNRQAQDRLILSSALGDALAADRLTLAYQPQVEPRTGKLHGVEALARWHDPVRGDISPARFIPLAEESGLIDALGEWALRTACRQMAAWMDAGVDIPVVSVNLSAQHFRDPGLPDVIAGILAENGVPPHRLTVEITESMMIEDQARTMAAARAIRALGVGLSMDDFGTGFSNLANLASLPLSEVKIDRSFLVGLKRTGDVHSVLTAVVRIGRSLGLTVVVEGVETKRQLDLLDDLDCPVVQGFLMSRPLQAELVPSWLETWQQAHRAPAIQPHVIDGAAGCIPLAS</sequence>
<dbReference type="SMART" id="SM00052">
    <property type="entry name" value="EAL"/>
    <property type="match status" value="1"/>
</dbReference>
<dbReference type="InterPro" id="IPR012226">
    <property type="entry name" value="Diguanyl_cyclase/Pdiesterase"/>
</dbReference>
<dbReference type="SMART" id="SM00091">
    <property type="entry name" value="PAS"/>
    <property type="match status" value="2"/>
</dbReference>
<dbReference type="InterPro" id="IPR029016">
    <property type="entry name" value="GAF-like_dom_sf"/>
</dbReference>
<dbReference type="InterPro" id="IPR029787">
    <property type="entry name" value="Nucleotide_cyclase"/>
</dbReference>
<feature type="domain" description="PAS" evidence="1">
    <location>
        <begin position="114"/>
        <end position="185"/>
    </location>
</feature>
<dbReference type="PANTHER" id="PTHR44757">
    <property type="entry name" value="DIGUANYLATE CYCLASE DGCP"/>
    <property type="match status" value="1"/>
</dbReference>
<dbReference type="Pfam" id="PF00990">
    <property type="entry name" value="GGDEF"/>
    <property type="match status" value="1"/>
</dbReference>
<dbReference type="Gene3D" id="3.30.70.270">
    <property type="match status" value="1"/>
</dbReference>
<comment type="caution">
    <text evidence="4">The sequence shown here is derived from an EMBL/GenBank/DDBJ whole genome shotgun (WGS) entry which is preliminary data.</text>
</comment>
<dbReference type="SUPFAM" id="SSF55785">
    <property type="entry name" value="PYP-like sensor domain (PAS domain)"/>
    <property type="match status" value="2"/>
</dbReference>
<dbReference type="PIRSF" id="PIRSF005925">
    <property type="entry name" value="Dos"/>
    <property type="match status" value="1"/>
</dbReference>
<dbReference type="EMBL" id="JABEQH010000023">
    <property type="protein sequence ID" value="MBB2177172.1"/>
    <property type="molecule type" value="Genomic_DNA"/>
</dbReference>
<dbReference type="Pfam" id="PF13426">
    <property type="entry name" value="PAS_9"/>
    <property type="match status" value="1"/>
</dbReference>
<dbReference type="Gene3D" id="3.30.450.40">
    <property type="match status" value="1"/>
</dbReference>
<dbReference type="InterPro" id="IPR043128">
    <property type="entry name" value="Rev_trsase/Diguanyl_cyclase"/>
</dbReference>
<feature type="domain" description="EAL" evidence="2">
    <location>
        <begin position="593"/>
        <end position="847"/>
    </location>
</feature>
<dbReference type="CDD" id="cd01948">
    <property type="entry name" value="EAL"/>
    <property type="match status" value="1"/>
</dbReference>
<dbReference type="SUPFAM" id="SSF55781">
    <property type="entry name" value="GAF domain-like"/>
    <property type="match status" value="1"/>
</dbReference>
<proteinExistence type="predicted"/>
<dbReference type="Gene3D" id="3.30.450.20">
    <property type="entry name" value="PAS domain"/>
    <property type="match status" value="2"/>
</dbReference>
<dbReference type="SUPFAM" id="SSF141868">
    <property type="entry name" value="EAL domain-like"/>
    <property type="match status" value="1"/>
</dbReference>
<dbReference type="InterPro" id="IPR035919">
    <property type="entry name" value="EAL_sf"/>
</dbReference>
<dbReference type="InterPro" id="IPR000160">
    <property type="entry name" value="GGDEF_dom"/>
</dbReference>
<dbReference type="AlphaFoldDB" id="A0A7W4J9I3"/>
<dbReference type="InterPro" id="IPR035965">
    <property type="entry name" value="PAS-like_dom_sf"/>
</dbReference>
<dbReference type="RefSeq" id="WP_182944519.1">
    <property type="nucleotide sequence ID" value="NZ_JABEQH010000023.1"/>
</dbReference>
<dbReference type="GO" id="GO:0006355">
    <property type="term" value="P:regulation of DNA-templated transcription"/>
    <property type="evidence" value="ECO:0007669"/>
    <property type="project" value="InterPro"/>
</dbReference>
<dbReference type="Gene3D" id="3.20.20.450">
    <property type="entry name" value="EAL domain"/>
    <property type="match status" value="1"/>
</dbReference>
<feature type="domain" description="PAS" evidence="1">
    <location>
        <begin position="16"/>
        <end position="54"/>
    </location>
</feature>
<name>A0A7W4J9I3_9PROT</name>
<reference evidence="4 5" key="1">
    <citation type="submission" date="2020-04" db="EMBL/GenBank/DDBJ databases">
        <title>Description of novel Gluconacetobacter.</title>
        <authorList>
            <person name="Sombolestani A."/>
        </authorList>
    </citation>
    <scope>NUCLEOTIDE SEQUENCE [LARGE SCALE GENOMIC DNA]</scope>
    <source>
        <strain evidence="4 5">LMG 21312</strain>
    </source>
</reference>
<dbReference type="SMART" id="SM00065">
    <property type="entry name" value="GAF"/>
    <property type="match status" value="1"/>
</dbReference>
<dbReference type="InterPro" id="IPR001633">
    <property type="entry name" value="EAL_dom"/>
</dbReference>
<keyword evidence="5" id="KW-1185">Reference proteome</keyword>
<dbReference type="InterPro" id="IPR000014">
    <property type="entry name" value="PAS"/>
</dbReference>
<dbReference type="PANTHER" id="PTHR44757:SF2">
    <property type="entry name" value="BIOFILM ARCHITECTURE MAINTENANCE PROTEIN MBAA"/>
    <property type="match status" value="1"/>
</dbReference>
<dbReference type="InterPro" id="IPR003018">
    <property type="entry name" value="GAF"/>
</dbReference>
<dbReference type="PROSITE" id="PS50883">
    <property type="entry name" value="EAL"/>
    <property type="match status" value="1"/>
</dbReference>
<dbReference type="InterPro" id="IPR052155">
    <property type="entry name" value="Biofilm_reg_signaling"/>
</dbReference>
<organism evidence="4 5">
    <name type="scientific">Gluconacetobacter johannae</name>
    <dbReference type="NCBI Taxonomy" id="112140"/>
    <lineage>
        <taxon>Bacteria</taxon>
        <taxon>Pseudomonadati</taxon>
        <taxon>Pseudomonadota</taxon>
        <taxon>Alphaproteobacteria</taxon>
        <taxon>Acetobacterales</taxon>
        <taxon>Acetobacteraceae</taxon>
        <taxon>Gluconacetobacter</taxon>
    </lineage>
</organism>
<dbReference type="NCBIfam" id="TIGR00254">
    <property type="entry name" value="GGDEF"/>
    <property type="match status" value="1"/>
</dbReference>
<feature type="domain" description="GGDEF" evidence="3">
    <location>
        <begin position="436"/>
        <end position="584"/>
    </location>
</feature>
<dbReference type="PROSITE" id="PS50887">
    <property type="entry name" value="GGDEF"/>
    <property type="match status" value="1"/>
</dbReference>
<dbReference type="NCBIfam" id="TIGR00229">
    <property type="entry name" value="sensory_box"/>
    <property type="match status" value="1"/>
</dbReference>
<evidence type="ECO:0000259" key="2">
    <source>
        <dbReference type="PROSITE" id="PS50883"/>
    </source>
</evidence>
<evidence type="ECO:0000313" key="4">
    <source>
        <dbReference type="EMBL" id="MBB2177172.1"/>
    </source>
</evidence>
<dbReference type="PROSITE" id="PS50112">
    <property type="entry name" value="PAS"/>
    <property type="match status" value="2"/>
</dbReference>
<evidence type="ECO:0000259" key="1">
    <source>
        <dbReference type="PROSITE" id="PS50112"/>
    </source>
</evidence>
<dbReference type="Pfam" id="PF13185">
    <property type="entry name" value="GAF_2"/>
    <property type="match status" value="1"/>
</dbReference>
<dbReference type="CDD" id="cd00130">
    <property type="entry name" value="PAS"/>
    <property type="match status" value="2"/>
</dbReference>